<sequence>MIFPVGHGAGLRSRDEYIVRVGGSEEVLSEPEFAVWVGAHQSDTTGEQHVDELLRRGLLVRVEDVTAFAQRYRLLPLFIGLGNRPDDPQQFAIGLPGLEPLAVVPATTYELWQWGWVAPSLWAQCEVLGTIGERPQFDAVLDGVSALLADFVAVLDPVS</sequence>
<protein>
    <submittedName>
        <fullName evidence="1">Uncharacterized protein</fullName>
    </submittedName>
</protein>
<gene>
    <name evidence="1" type="ORF">GCM10009742_75090</name>
</gene>
<dbReference type="Proteomes" id="UP001500190">
    <property type="component" value="Unassembled WGS sequence"/>
</dbReference>
<proteinExistence type="predicted"/>
<keyword evidence="2" id="KW-1185">Reference proteome</keyword>
<accession>A0ABP4QIR6</accession>
<organism evidence="1 2">
    <name type="scientific">Kribbella karoonensis</name>
    <dbReference type="NCBI Taxonomy" id="324851"/>
    <lineage>
        <taxon>Bacteria</taxon>
        <taxon>Bacillati</taxon>
        <taxon>Actinomycetota</taxon>
        <taxon>Actinomycetes</taxon>
        <taxon>Propionibacteriales</taxon>
        <taxon>Kribbellaceae</taxon>
        <taxon>Kribbella</taxon>
    </lineage>
</organism>
<dbReference type="EMBL" id="BAAAND010000012">
    <property type="protein sequence ID" value="GAA1612870.1"/>
    <property type="molecule type" value="Genomic_DNA"/>
</dbReference>
<evidence type="ECO:0000313" key="2">
    <source>
        <dbReference type="Proteomes" id="UP001500190"/>
    </source>
</evidence>
<dbReference type="RefSeq" id="WP_344200608.1">
    <property type="nucleotide sequence ID" value="NZ_BAAAND010000012.1"/>
</dbReference>
<comment type="caution">
    <text evidence="1">The sequence shown here is derived from an EMBL/GenBank/DDBJ whole genome shotgun (WGS) entry which is preliminary data.</text>
</comment>
<evidence type="ECO:0000313" key="1">
    <source>
        <dbReference type="EMBL" id="GAA1612870.1"/>
    </source>
</evidence>
<name>A0ABP4QIR6_9ACTN</name>
<reference evidence="2" key="1">
    <citation type="journal article" date="2019" name="Int. J. Syst. Evol. Microbiol.">
        <title>The Global Catalogue of Microorganisms (GCM) 10K type strain sequencing project: providing services to taxonomists for standard genome sequencing and annotation.</title>
        <authorList>
            <consortium name="The Broad Institute Genomics Platform"/>
            <consortium name="The Broad Institute Genome Sequencing Center for Infectious Disease"/>
            <person name="Wu L."/>
            <person name="Ma J."/>
        </authorList>
    </citation>
    <scope>NUCLEOTIDE SEQUENCE [LARGE SCALE GENOMIC DNA]</scope>
    <source>
        <strain evidence="2">JCM 14304</strain>
    </source>
</reference>